<evidence type="ECO:0000313" key="3">
    <source>
        <dbReference type="EMBL" id="ETO35982.1"/>
    </source>
</evidence>
<gene>
    <name evidence="3" type="ORF">RFI_01079</name>
</gene>
<dbReference type="InterPro" id="IPR036770">
    <property type="entry name" value="Ankyrin_rpt-contain_sf"/>
</dbReference>
<feature type="non-terminal residue" evidence="3">
    <location>
        <position position="1"/>
    </location>
</feature>
<dbReference type="Proteomes" id="UP000023152">
    <property type="component" value="Unassembled WGS sequence"/>
</dbReference>
<accession>X6PE77</accession>
<feature type="compositionally biased region" description="Acidic residues" evidence="1">
    <location>
        <begin position="260"/>
        <end position="270"/>
    </location>
</feature>
<evidence type="ECO:0000256" key="2">
    <source>
        <dbReference type="SAM" id="Phobius"/>
    </source>
</evidence>
<evidence type="ECO:0000313" key="4">
    <source>
        <dbReference type="Proteomes" id="UP000023152"/>
    </source>
</evidence>
<name>X6PE77_RETFI</name>
<sequence>EKLLVYACNLAENGKEELFANILERFKPYVNLRYKFTYGHRRVLSLKKTLTQNKTKKKKHNLLGHLVSPASVNNVRCVRYLLESQLVKPLDRELKRALNLATLFQNEDCMKLLLSANYLDERDKAMRDYALQYLKEKSKSEVLLGYLKQHLNKLELKVVMNALCKVMQEMIKDRKCISTDLFNLCWLYDSNKMWEVMFSKCQQLLNIDTLSEKPNDWQWLSEYMVEDRNLLIWLERCVNDKDKEKNKDKDKEKKKKENEDNGDSDEDEEENEKKGNDIYWSKIKTLCDEQRYKEMIVYQNTLKKEIDSNEEKFAEICSWKCSNVISPKYLNKKSNWRQDAFPNGVKCHLSEQDLLQMSLKSRDVTFRPKHTYDFDLYLTELLSRAHEVDEQFQTLTKRIFNKCKGCSFLSGPIKTHERCKMKAQVEYRNENFPKSAHILDIIRCQATFDTIVNFRNGLFLLVDQIGANKTNFEIMRIKNGFEIKEINNNNNNNNKNDDGNKKLYSERLKLEIPQEYKDIKINVIFTNDKGLRVVGEIQLLLQPISTFKERQHQIYEISRQEEYRFGALKQVSIHSFAFQLKMSGCHPSSLSPLMLYFPLEFRRCPYVLTQKDSEGKNYLSQLAYNENLHLNCVQEMLQSGNFMPTQVVQKQLAETNQFGNYPLMYALWKQSSISLVQLFVPESSTNAQIIWNALDEVCFFIIYYYYYYYYYY</sequence>
<feature type="region of interest" description="Disordered" evidence="1">
    <location>
        <begin position="244"/>
        <end position="271"/>
    </location>
</feature>
<keyword evidence="2" id="KW-0812">Transmembrane</keyword>
<feature type="transmembrane region" description="Helical" evidence="2">
    <location>
        <begin position="689"/>
        <end position="708"/>
    </location>
</feature>
<evidence type="ECO:0000256" key="1">
    <source>
        <dbReference type="SAM" id="MobiDB-lite"/>
    </source>
</evidence>
<protein>
    <submittedName>
        <fullName evidence="3">Ras guanine nucleotide exchange factor</fullName>
    </submittedName>
</protein>
<dbReference type="SUPFAM" id="SSF48403">
    <property type="entry name" value="Ankyrin repeat"/>
    <property type="match status" value="1"/>
</dbReference>
<comment type="caution">
    <text evidence="3">The sequence shown here is derived from an EMBL/GenBank/DDBJ whole genome shotgun (WGS) entry which is preliminary data.</text>
</comment>
<reference evidence="3 4" key="1">
    <citation type="journal article" date="2013" name="Curr. Biol.">
        <title>The Genome of the Foraminiferan Reticulomyxa filosa.</title>
        <authorList>
            <person name="Glockner G."/>
            <person name="Hulsmann N."/>
            <person name="Schleicher M."/>
            <person name="Noegel A.A."/>
            <person name="Eichinger L."/>
            <person name="Gallinger C."/>
            <person name="Pawlowski J."/>
            <person name="Sierra R."/>
            <person name="Euteneuer U."/>
            <person name="Pillet L."/>
            <person name="Moustafa A."/>
            <person name="Platzer M."/>
            <person name="Groth M."/>
            <person name="Szafranski K."/>
            <person name="Schliwa M."/>
        </authorList>
    </citation>
    <scope>NUCLEOTIDE SEQUENCE [LARGE SCALE GENOMIC DNA]</scope>
</reference>
<dbReference type="OrthoDB" id="10682436at2759"/>
<dbReference type="EMBL" id="ASPP01001109">
    <property type="protein sequence ID" value="ETO35982.1"/>
    <property type="molecule type" value="Genomic_DNA"/>
</dbReference>
<feature type="compositionally biased region" description="Basic and acidic residues" evidence="1">
    <location>
        <begin position="244"/>
        <end position="259"/>
    </location>
</feature>
<organism evidence="3 4">
    <name type="scientific">Reticulomyxa filosa</name>
    <dbReference type="NCBI Taxonomy" id="46433"/>
    <lineage>
        <taxon>Eukaryota</taxon>
        <taxon>Sar</taxon>
        <taxon>Rhizaria</taxon>
        <taxon>Retaria</taxon>
        <taxon>Foraminifera</taxon>
        <taxon>Monothalamids</taxon>
        <taxon>Reticulomyxidae</taxon>
        <taxon>Reticulomyxa</taxon>
    </lineage>
</organism>
<dbReference type="AlphaFoldDB" id="X6PE77"/>
<keyword evidence="4" id="KW-1185">Reference proteome</keyword>
<proteinExistence type="predicted"/>
<keyword evidence="2" id="KW-0472">Membrane</keyword>
<keyword evidence="2" id="KW-1133">Transmembrane helix</keyword>